<feature type="transmembrane region" description="Helical" evidence="1">
    <location>
        <begin position="55"/>
        <end position="79"/>
    </location>
</feature>
<dbReference type="InterPro" id="IPR019275">
    <property type="entry name" value="DUF2301"/>
</dbReference>
<evidence type="ECO:0000313" key="3">
    <source>
        <dbReference type="Proteomes" id="UP000705867"/>
    </source>
</evidence>
<organism evidence="2 3">
    <name type="scientific">Candidatus Nitrobium versatile</name>
    <dbReference type="NCBI Taxonomy" id="2884831"/>
    <lineage>
        <taxon>Bacteria</taxon>
        <taxon>Pseudomonadati</taxon>
        <taxon>Nitrospirota</taxon>
        <taxon>Nitrospiria</taxon>
        <taxon>Nitrospirales</taxon>
        <taxon>Nitrospiraceae</taxon>
        <taxon>Candidatus Nitrobium</taxon>
    </lineage>
</organism>
<keyword evidence="1" id="KW-0812">Transmembrane</keyword>
<feature type="transmembrane region" description="Helical" evidence="1">
    <location>
        <begin position="91"/>
        <end position="112"/>
    </location>
</feature>
<sequence>MIESMGERIQFQPLTREDRISVVLYRAGIAISALLVTLGGYMLLNAAHYRNDPLIGLKFTVLLLSLYISVGMSVFFIHLYVSKFHRVLKKLYYIALAGLGLLFFIGGGNIYAVFAAKPYASLALLPLSGCLGFITAKEAFCFKLIEGYLLAFLMPLFLVYTALTGGVPYGTLVIGLLLLLFTVRKVFQPLHFDIGDKSAYM</sequence>
<dbReference type="PANTHER" id="PTHR36716:SF2">
    <property type="entry name" value="F3H9.20 PROTEIN"/>
    <property type="match status" value="1"/>
</dbReference>
<accession>A0A953M1P8</accession>
<dbReference type="Proteomes" id="UP000705867">
    <property type="component" value="Unassembled WGS sequence"/>
</dbReference>
<dbReference type="Pfam" id="PF10063">
    <property type="entry name" value="DUF2301"/>
    <property type="match status" value="1"/>
</dbReference>
<keyword evidence="1" id="KW-0472">Membrane</keyword>
<protein>
    <submittedName>
        <fullName evidence="2">DUF2301 domain-containing membrane protein</fullName>
    </submittedName>
</protein>
<dbReference type="AlphaFoldDB" id="A0A953M1P8"/>
<dbReference type="EMBL" id="JAIOIV010000101">
    <property type="protein sequence ID" value="MBZ0157020.1"/>
    <property type="molecule type" value="Genomic_DNA"/>
</dbReference>
<feature type="transmembrane region" description="Helical" evidence="1">
    <location>
        <begin position="20"/>
        <end position="43"/>
    </location>
</feature>
<name>A0A953M1P8_9BACT</name>
<reference evidence="2" key="2">
    <citation type="submission" date="2021-08" db="EMBL/GenBank/DDBJ databases">
        <authorList>
            <person name="Dalcin Martins P."/>
        </authorList>
    </citation>
    <scope>NUCLEOTIDE SEQUENCE</scope>
    <source>
        <strain evidence="2">MAG_39</strain>
    </source>
</reference>
<evidence type="ECO:0000313" key="2">
    <source>
        <dbReference type="EMBL" id="MBZ0157020.1"/>
    </source>
</evidence>
<feature type="transmembrane region" description="Helical" evidence="1">
    <location>
        <begin position="169"/>
        <end position="187"/>
    </location>
</feature>
<reference evidence="2" key="1">
    <citation type="journal article" date="2021" name="bioRxiv">
        <title>Unraveling nitrogen, sulfur and carbon metabolic pathways and microbial community transcriptional responses to substrate deprivation and toxicity stresses in a bioreactor mimicking anoxic brackish coastal sediment conditions.</title>
        <authorList>
            <person name="Martins P.D."/>
            <person name="Echeveste M.J."/>
            <person name="Arshad A."/>
            <person name="Kurth J."/>
            <person name="Ouboter H."/>
            <person name="Jetten M.S.M."/>
            <person name="Welte C.U."/>
        </authorList>
    </citation>
    <scope>NUCLEOTIDE SEQUENCE</scope>
    <source>
        <strain evidence="2">MAG_39</strain>
    </source>
</reference>
<dbReference type="PANTHER" id="PTHR36716">
    <property type="entry name" value="F3H9.20 PROTEIN"/>
    <property type="match status" value="1"/>
</dbReference>
<comment type="caution">
    <text evidence="2">The sequence shown here is derived from an EMBL/GenBank/DDBJ whole genome shotgun (WGS) entry which is preliminary data.</text>
</comment>
<gene>
    <name evidence="2" type="ORF">K8I29_12520</name>
</gene>
<proteinExistence type="predicted"/>
<keyword evidence="1" id="KW-1133">Transmembrane helix</keyword>
<evidence type="ECO:0000256" key="1">
    <source>
        <dbReference type="SAM" id="Phobius"/>
    </source>
</evidence>